<evidence type="ECO:0000256" key="2">
    <source>
        <dbReference type="SAM" id="MobiDB-lite"/>
    </source>
</evidence>
<evidence type="ECO:0000259" key="3">
    <source>
        <dbReference type="Pfam" id="PF00171"/>
    </source>
</evidence>
<gene>
    <name evidence="4" type="ORF">ESO86_05920</name>
</gene>
<dbReference type="InterPro" id="IPR016162">
    <property type="entry name" value="Ald_DH_N"/>
</dbReference>
<feature type="compositionally biased region" description="Pro residues" evidence="2">
    <location>
        <begin position="1"/>
        <end position="12"/>
    </location>
</feature>
<evidence type="ECO:0000313" key="4">
    <source>
        <dbReference type="EMBL" id="RXZ49676.1"/>
    </source>
</evidence>
<feature type="domain" description="Aldehyde dehydrogenase" evidence="3">
    <location>
        <begin position="37"/>
        <end position="87"/>
    </location>
</feature>
<dbReference type="Gene3D" id="3.40.605.10">
    <property type="entry name" value="Aldehyde Dehydrogenase, Chain A, domain 1"/>
    <property type="match status" value="1"/>
</dbReference>
<name>A0A4Q2JRV3_9MICO</name>
<sequence length="87" mass="9091">MPSPTTPAPLTAPLPTRSSTPRELRNVIGGESVDGVGTFEKIDPVDGTPIAVVHEAGPREVDRAVAAARAALEGPWGRMPVAERARL</sequence>
<evidence type="ECO:0000313" key="5">
    <source>
        <dbReference type="Proteomes" id="UP000292881"/>
    </source>
</evidence>
<dbReference type="RefSeq" id="WP_129234055.1">
    <property type="nucleotide sequence ID" value="NZ_SDPL01000074.1"/>
</dbReference>
<dbReference type="AlphaFoldDB" id="A0A4Q2JRV3"/>
<reference evidence="4 5" key="1">
    <citation type="submission" date="2019-01" db="EMBL/GenBank/DDBJ databases">
        <authorList>
            <person name="Li J."/>
        </authorList>
    </citation>
    <scope>NUCLEOTIDE SEQUENCE [LARGE SCALE GENOMIC DNA]</scope>
    <source>
        <strain evidence="4 5">CGMCC 4.7180</strain>
    </source>
</reference>
<dbReference type="EMBL" id="SDPL01000074">
    <property type="protein sequence ID" value="RXZ49676.1"/>
    <property type="molecule type" value="Genomic_DNA"/>
</dbReference>
<evidence type="ECO:0000256" key="1">
    <source>
        <dbReference type="ARBA" id="ARBA00023002"/>
    </source>
</evidence>
<dbReference type="OrthoDB" id="188583at2"/>
<keyword evidence="1" id="KW-0560">Oxidoreductase</keyword>
<dbReference type="InterPro" id="IPR016161">
    <property type="entry name" value="Ald_DH/histidinol_DH"/>
</dbReference>
<dbReference type="Pfam" id="PF00171">
    <property type="entry name" value="Aldedh"/>
    <property type="match status" value="1"/>
</dbReference>
<organism evidence="4 5">
    <name type="scientific">Agromyces binzhouensis</name>
    <dbReference type="NCBI Taxonomy" id="1817495"/>
    <lineage>
        <taxon>Bacteria</taxon>
        <taxon>Bacillati</taxon>
        <taxon>Actinomycetota</taxon>
        <taxon>Actinomycetes</taxon>
        <taxon>Micrococcales</taxon>
        <taxon>Microbacteriaceae</taxon>
        <taxon>Agromyces</taxon>
    </lineage>
</organism>
<keyword evidence="5" id="KW-1185">Reference proteome</keyword>
<protein>
    <submittedName>
        <fullName evidence="4">Aldehyde dehydrogenase family protein</fullName>
    </submittedName>
</protein>
<dbReference type="GO" id="GO:0016491">
    <property type="term" value="F:oxidoreductase activity"/>
    <property type="evidence" value="ECO:0007669"/>
    <property type="project" value="UniProtKB-KW"/>
</dbReference>
<comment type="caution">
    <text evidence="4">The sequence shown here is derived from an EMBL/GenBank/DDBJ whole genome shotgun (WGS) entry which is preliminary data.</text>
</comment>
<proteinExistence type="predicted"/>
<dbReference type="InterPro" id="IPR015590">
    <property type="entry name" value="Aldehyde_DH_dom"/>
</dbReference>
<feature type="region of interest" description="Disordered" evidence="2">
    <location>
        <begin position="1"/>
        <end position="23"/>
    </location>
</feature>
<accession>A0A4Q2JRV3</accession>
<feature type="non-terminal residue" evidence="4">
    <location>
        <position position="87"/>
    </location>
</feature>
<dbReference type="Proteomes" id="UP000292881">
    <property type="component" value="Unassembled WGS sequence"/>
</dbReference>
<dbReference type="SUPFAM" id="SSF53720">
    <property type="entry name" value="ALDH-like"/>
    <property type="match status" value="1"/>
</dbReference>